<keyword evidence="1" id="KW-1133">Transmembrane helix</keyword>
<accession>A0A3N2R7R1</accession>
<feature type="transmembrane region" description="Helical" evidence="1">
    <location>
        <begin position="38"/>
        <end position="66"/>
    </location>
</feature>
<gene>
    <name evidence="3" type="ORF">EAT49_03395</name>
</gene>
<evidence type="ECO:0000259" key="2">
    <source>
        <dbReference type="Pfam" id="PF01970"/>
    </source>
</evidence>
<evidence type="ECO:0000256" key="1">
    <source>
        <dbReference type="SAM" id="Phobius"/>
    </source>
</evidence>
<feature type="transmembrane region" description="Helical" evidence="1">
    <location>
        <begin position="611"/>
        <end position="628"/>
    </location>
</feature>
<dbReference type="AlphaFoldDB" id="A0A3N2R7R1"/>
<keyword evidence="1" id="KW-0812">Transmembrane</keyword>
<dbReference type="OrthoDB" id="9791872at2"/>
<dbReference type="PANTHER" id="PTHR35342">
    <property type="entry name" value="TRICARBOXYLIC TRANSPORT PROTEIN"/>
    <property type="match status" value="1"/>
</dbReference>
<dbReference type="RefSeq" id="WP_123640901.1">
    <property type="nucleotide sequence ID" value="NZ_ML119082.1"/>
</dbReference>
<keyword evidence="4" id="KW-1185">Reference proteome</keyword>
<dbReference type="Proteomes" id="UP000268016">
    <property type="component" value="Unassembled WGS sequence"/>
</dbReference>
<evidence type="ECO:0000313" key="4">
    <source>
        <dbReference type="Proteomes" id="UP000268016"/>
    </source>
</evidence>
<feature type="transmembrane region" description="Helical" evidence="1">
    <location>
        <begin position="439"/>
        <end position="458"/>
    </location>
</feature>
<reference evidence="3 4" key="1">
    <citation type="submission" date="2018-10" db="EMBL/GenBank/DDBJ databases">
        <title>Histidinibacterium lentulum gen. nov., sp. nov., a marine bacterium from the culture broth of Picochlorum sp. 122.</title>
        <authorList>
            <person name="Wang G."/>
        </authorList>
    </citation>
    <scope>NUCLEOTIDE SEQUENCE [LARGE SCALE GENOMIC DNA]</scope>
    <source>
        <strain evidence="3 4">B17</strain>
    </source>
</reference>
<feature type="transmembrane region" description="Helical" evidence="1">
    <location>
        <begin position="579"/>
        <end position="599"/>
    </location>
</feature>
<keyword evidence="1" id="KW-0472">Membrane</keyword>
<dbReference type="PANTHER" id="PTHR35342:SF5">
    <property type="entry name" value="TRICARBOXYLIC TRANSPORT PROTEIN"/>
    <property type="match status" value="1"/>
</dbReference>
<feature type="transmembrane region" description="Helical" evidence="1">
    <location>
        <begin position="104"/>
        <end position="126"/>
    </location>
</feature>
<comment type="caution">
    <text evidence="3">The sequence shown here is derived from an EMBL/GenBank/DDBJ whole genome shotgun (WGS) entry which is preliminary data.</text>
</comment>
<name>A0A3N2R7R1_9RHOB</name>
<proteinExistence type="predicted"/>
<dbReference type="InterPro" id="IPR002823">
    <property type="entry name" value="DUF112_TM"/>
</dbReference>
<protein>
    <recommendedName>
        <fullName evidence="2">DUF112 domain-containing protein</fullName>
    </recommendedName>
</protein>
<feature type="domain" description="DUF112" evidence="2">
    <location>
        <begin position="18"/>
        <end position="441"/>
    </location>
</feature>
<feature type="transmembrane region" description="Helical" evidence="1">
    <location>
        <begin position="356"/>
        <end position="380"/>
    </location>
</feature>
<feature type="transmembrane region" description="Helical" evidence="1">
    <location>
        <begin position="464"/>
        <end position="486"/>
    </location>
</feature>
<evidence type="ECO:0000313" key="3">
    <source>
        <dbReference type="EMBL" id="ROU03366.1"/>
    </source>
</evidence>
<feature type="transmembrane region" description="Helical" evidence="1">
    <location>
        <begin position="161"/>
        <end position="179"/>
    </location>
</feature>
<sequence>MAGIPDAFLPAIEFGPVLLAGLLFGLVGGLIPGISGRIGLLIALPVALWFEPASAAVFLIAMHAVVHTTGSVPAVLMGLPTSSSEAATVIDGWPMMQKGRGGEAVGAILAASLAGGVLGAIALLALAPLGGLIARQFTSAEVAALSASGLVAIAALSGRSFALGLVVAALGLLAATVGVDDHTAARRFTLGSLELWDGLNIAAVVAGLFVVPEMLRGDGSDIATRSGGTPRAERPRVRMADVLAGCRETVRNGWLTLRSAVLGIVVGFVPGLGASVAVWLAYGHASASTRSRIPFGEGAVEGVIAPEAANNSKEGGAMLPTLLFAVPGTTSMAILLGAFALIGIEVGPGMAARDPWIIETAGWVILIANLLAFPLCLLIAPFVTHLATLHRALVIPFALMAATVAALALSGSAETLVQIVVFGLLGTALARLNWPRAPFVLGFVIGPILEGALSRTMLTVGVEALWRPMVLVILGLTVAAAVLPHLRPGRRGARRGESRAAAGPEGADPSANRAFFVFLIALFLAALAMGSRFPGQAATMPLLAAAVGLVATLAAMATVRRQRRLTGSGLPHRALVYGAYLAAIWLVGPPLASAAYAIAAYSLFTPLRRRWLLPAGLGFAAFAGFLAGEAPGLWRPLTLLSDLYFLWLS</sequence>
<dbReference type="Pfam" id="PF01970">
    <property type="entry name" value="TctA"/>
    <property type="match status" value="1"/>
</dbReference>
<feature type="transmembrane region" description="Helical" evidence="1">
    <location>
        <begin position="514"/>
        <end position="533"/>
    </location>
</feature>
<feature type="transmembrane region" description="Helical" evidence="1">
    <location>
        <begin position="539"/>
        <end position="559"/>
    </location>
</feature>
<feature type="transmembrane region" description="Helical" evidence="1">
    <location>
        <begin position="191"/>
        <end position="211"/>
    </location>
</feature>
<feature type="transmembrane region" description="Helical" evidence="1">
    <location>
        <begin position="260"/>
        <end position="282"/>
    </location>
</feature>
<dbReference type="EMBL" id="RDRB01000002">
    <property type="protein sequence ID" value="ROU03366.1"/>
    <property type="molecule type" value="Genomic_DNA"/>
</dbReference>
<organism evidence="3 4">
    <name type="scientific">Histidinibacterium lentulum</name>
    <dbReference type="NCBI Taxonomy" id="2480588"/>
    <lineage>
        <taxon>Bacteria</taxon>
        <taxon>Pseudomonadati</taxon>
        <taxon>Pseudomonadota</taxon>
        <taxon>Alphaproteobacteria</taxon>
        <taxon>Rhodobacterales</taxon>
        <taxon>Paracoccaceae</taxon>
        <taxon>Histidinibacterium</taxon>
    </lineage>
</organism>
<feature type="transmembrane region" description="Helical" evidence="1">
    <location>
        <begin position="322"/>
        <end position="344"/>
    </location>
</feature>
<feature type="transmembrane region" description="Helical" evidence="1">
    <location>
        <begin position="12"/>
        <end position="31"/>
    </location>
</feature>
<feature type="transmembrane region" description="Helical" evidence="1">
    <location>
        <begin position="138"/>
        <end position="155"/>
    </location>
</feature>